<dbReference type="Gene3D" id="3.10.520.10">
    <property type="entry name" value="ApbE-like domains"/>
    <property type="match status" value="1"/>
</dbReference>
<dbReference type="RefSeq" id="WP_149759922.1">
    <property type="nucleotide sequence ID" value="NZ_BSPE01000007.1"/>
</dbReference>
<dbReference type="SUPFAM" id="SSF143631">
    <property type="entry name" value="ApbE-like"/>
    <property type="match status" value="1"/>
</dbReference>
<accession>A0A1I3Y736</accession>
<dbReference type="PIRSF" id="PIRSF006421">
    <property type="entry name" value="UCP006421"/>
    <property type="match status" value="1"/>
</dbReference>
<keyword evidence="2" id="KW-1185">Reference proteome</keyword>
<proteinExistence type="predicted"/>
<dbReference type="InterPro" id="IPR003374">
    <property type="entry name" value="ApbE-like_sf"/>
</dbReference>
<evidence type="ECO:0000313" key="1">
    <source>
        <dbReference type="EMBL" id="SFK27658.1"/>
    </source>
</evidence>
<dbReference type="NCBIfam" id="NF003322">
    <property type="entry name" value="PRK04334.1-2"/>
    <property type="match status" value="1"/>
</dbReference>
<dbReference type="AlphaFoldDB" id="A0A1I3Y736"/>
<dbReference type="InterPro" id="IPR007183">
    <property type="entry name" value="UPF0280"/>
</dbReference>
<reference evidence="1 2" key="1">
    <citation type="submission" date="2016-10" db="EMBL/GenBank/DDBJ databases">
        <authorList>
            <person name="Varghese N."/>
            <person name="Submissions S."/>
        </authorList>
    </citation>
    <scope>NUCLEOTIDE SEQUENCE [LARGE SCALE GENOMIC DNA]</scope>
    <source>
        <strain evidence="1 2">DSM 21822</strain>
    </source>
</reference>
<organism evidence="1 2">
    <name type="scientific">Neomesorhizobium albiziae</name>
    <dbReference type="NCBI Taxonomy" id="335020"/>
    <lineage>
        <taxon>Bacteria</taxon>
        <taxon>Pseudomonadati</taxon>
        <taxon>Pseudomonadota</taxon>
        <taxon>Alphaproteobacteria</taxon>
        <taxon>Hyphomicrobiales</taxon>
        <taxon>Phyllobacteriaceae</taxon>
        <taxon>Neomesorhizobium</taxon>
    </lineage>
</organism>
<dbReference type="OrthoDB" id="9814719at2"/>
<dbReference type="Proteomes" id="UP000323300">
    <property type="component" value="Unassembled WGS sequence"/>
</dbReference>
<sequence>MIGPQVAWLPDGRRLHLNHGPIDLIVEVFGAREEKRHAYAQAADRFQTILTELVCELPELRRRADATPRKFESPTANRMERAVYRHAPAFITPMAAVAGSVADEIMAALIDGRTLDKAYVNNGGDIALHLAPGQSMAAAIAGTGHGLADRLVIDAADPVRGIATSGWRGRSFSLGIADAATVLARNAAEADAAATLIANAVDLPDHPAVTRVPANSLAPDSDLGERLVTQNVGALSPAEVAEALERGRAVAEDFRRRGMIEAAAVFLAGENRSVGSIALRAPTEELTRMLADA</sequence>
<gene>
    <name evidence="1" type="ORF">SAMN04488498_104250</name>
</gene>
<protein>
    <submittedName>
        <fullName evidence="1">Uncharacterized protein</fullName>
    </submittedName>
</protein>
<name>A0A1I3Y736_9HYPH</name>
<dbReference type="EMBL" id="FOSL01000004">
    <property type="protein sequence ID" value="SFK27658.1"/>
    <property type="molecule type" value="Genomic_DNA"/>
</dbReference>
<evidence type="ECO:0000313" key="2">
    <source>
        <dbReference type="Proteomes" id="UP000323300"/>
    </source>
</evidence>